<evidence type="ECO:0000313" key="8">
    <source>
        <dbReference type="Proteomes" id="UP001205105"/>
    </source>
</evidence>
<gene>
    <name evidence="7" type="ORF">COHA_007836</name>
</gene>
<dbReference type="GO" id="GO:0045048">
    <property type="term" value="P:protein insertion into ER membrane"/>
    <property type="evidence" value="ECO:0007669"/>
    <property type="project" value="InterPro"/>
</dbReference>
<dbReference type="GO" id="GO:0005789">
    <property type="term" value="C:endoplasmic reticulum membrane"/>
    <property type="evidence" value="ECO:0007669"/>
    <property type="project" value="InterPro"/>
</dbReference>
<dbReference type="AlphaFoldDB" id="A0AAD5DQ12"/>
<evidence type="ECO:0000256" key="1">
    <source>
        <dbReference type="ARBA" id="ARBA00004370"/>
    </source>
</evidence>
<evidence type="ECO:0000256" key="5">
    <source>
        <dbReference type="ARBA" id="ARBA00023136"/>
    </source>
</evidence>
<accession>A0AAD5DQ12</accession>
<dbReference type="PANTHER" id="PTHR13193:SF0">
    <property type="entry name" value="PAT COMPLEX SUBUNIT ASTERIX"/>
    <property type="match status" value="1"/>
</dbReference>
<keyword evidence="5 6" id="KW-0472">Membrane</keyword>
<proteinExistence type="inferred from homology"/>
<feature type="transmembrane region" description="Helical" evidence="6">
    <location>
        <begin position="34"/>
        <end position="67"/>
    </location>
</feature>
<dbReference type="Proteomes" id="UP001205105">
    <property type="component" value="Unassembled WGS sequence"/>
</dbReference>
<evidence type="ECO:0000256" key="2">
    <source>
        <dbReference type="ARBA" id="ARBA00009066"/>
    </source>
</evidence>
<evidence type="ECO:0000256" key="6">
    <source>
        <dbReference type="SAM" id="Phobius"/>
    </source>
</evidence>
<evidence type="ECO:0000313" key="7">
    <source>
        <dbReference type="EMBL" id="KAI7838379.1"/>
    </source>
</evidence>
<protein>
    <recommendedName>
        <fullName evidence="9">Protein Asterix</fullName>
    </recommendedName>
</protein>
<evidence type="ECO:0000256" key="4">
    <source>
        <dbReference type="ARBA" id="ARBA00022989"/>
    </source>
</evidence>
<comment type="similarity">
    <text evidence="2">Belongs to the Asterix family.</text>
</comment>
<reference evidence="7" key="1">
    <citation type="submission" date="2020-11" db="EMBL/GenBank/DDBJ databases">
        <title>Chlorella ohadii genome sequencing and assembly.</title>
        <authorList>
            <person name="Murik O."/>
            <person name="Treves H."/>
            <person name="Kedem I."/>
            <person name="Shotland Y."/>
            <person name="Kaplan A."/>
        </authorList>
    </citation>
    <scope>NUCLEOTIDE SEQUENCE</scope>
    <source>
        <strain evidence="7">1</strain>
    </source>
</reference>
<name>A0AAD5DQ12_9CHLO</name>
<comment type="caution">
    <text evidence="7">The sequence shown here is derived from an EMBL/GenBank/DDBJ whole genome shotgun (WGS) entry which is preliminary data.</text>
</comment>
<dbReference type="Pfam" id="PF03669">
    <property type="entry name" value="ASTER"/>
    <property type="match status" value="1"/>
</dbReference>
<keyword evidence="8" id="KW-1185">Reference proteome</keyword>
<keyword evidence="3 6" id="KW-0812">Transmembrane</keyword>
<evidence type="ECO:0008006" key="9">
    <source>
        <dbReference type="Google" id="ProtNLM"/>
    </source>
</evidence>
<comment type="subcellular location">
    <subcellularLocation>
        <location evidence="1">Membrane</location>
    </subcellularLocation>
</comment>
<dbReference type="PANTHER" id="PTHR13193">
    <property type="entry name" value="CGI-140"/>
    <property type="match status" value="1"/>
</dbReference>
<dbReference type="EMBL" id="JADXDR010000128">
    <property type="protein sequence ID" value="KAI7838379.1"/>
    <property type="molecule type" value="Genomic_DNA"/>
</dbReference>
<feature type="transmembrane region" description="Helical" evidence="6">
    <location>
        <begin position="79"/>
        <end position="97"/>
    </location>
</feature>
<dbReference type="GO" id="GO:0044183">
    <property type="term" value="F:protein folding chaperone"/>
    <property type="evidence" value="ECO:0007669"/>
    <property type="project" value="InterPro"/>
</dbReference>
<keyword evidence="4 6" id="KW-1133">Transmembrane helix</keyword>
<dbReference type="InterPro" id="IPR005351">
    <property type="entry name" value="ASTER"/>
</dbReference>
<sequence>MPIQLKVQGDPRRPAEVRQFDRPKLSMDEMPPDMFLVCGLALGLISLVFKAKVCAWGSLLLCLCGVASAKSGQRDLKQFVSSITFACFGLFSCYLQPLRERLPPAGQ</sequence>
<organism evidence="7 8">
    <name type="scientific">Chlorella ohadii</name>
    <dbReference type="NCBI Taxonomy" id="2649997"/>
    <lineage>
        <taxon>Eukaryota</taxon>
        <taxon>Viridiplantae</taxon>
        <taxon>Chlorophyta</taxon>
        <taxon>core chlorophytes</taxon>
        <taxon>Trebouxiophyceae</taxon>
        <taxon>Chlorellales</taxon>
        <taxon>Chlorellaceae</taxon>
        <taxon>Chlorella clade</taxon>
        <taxon>Chlorella</taxon>
    </lineage>
</organism>
<evidence type="ECO:0000256" key="3">
    <source>
        <dbReference type="ARBA" id="ARBA00022692"/>
    </source>
</evidence>